<keyword evidence="3" id="KW-1185">Reference proteome</keyword>
<dbReference type="SUPFAM" id="SSF54160">
    <property type="entry name" value="Chromo domain-like"/>
    <property type="match status" value="1"/>
</dbReference>
<gene>
    <name evidence="2" type="ORF">PHPALM_7997</name>
</gene>
<dbReference type="FunFam" id="1.10.340.70:FF:000001">
    <property type="entry name" value="Retrovirus-related Pol polyprotein from transposon gypsy-like Protein"/>
    <property type="match status" value="1"/>
</dbReference>
<dbReference type="Gene3D" id="1.10.340.70">
    <property type="match status" value="1"/>
</dbReference>
<proteinExistence type="predicted"/>
<protein>
    <recommendedName>
        <fullName evidence="1">Chromo domain-containing protein</fullName>
    </recommendedName>
</protein>
<dbReference type="PROSITE" id="PS50013">
    <property type="entry name" value="CHROMO_2"/>
    <property type="match status" value="1"/>
</dbReference>
<dbReference type="InterPro" id="IPR050951">
    <property type="entry name" value="Retrovirus_Pol_polyprotein"/>
</dbReference>
<dbReference type="InterPro" id="IPR000953">
    <property type="entry name" value="Chromo/chromo_shadow_dom"/>
</dbReference>
<dbReference type="SMART" id="SM00298">
    <property type="entry name" value="CHROMO"/>
    <property type="match status" value="1"/>
</dbReference>
<dbReference type="Proteomes" id="UP000237271">
    <property type="component" value="Unassembled WGS sequence"/>
</dbReference>
<dbReference type="InterPro" id="IPR023780">
    <property type="entry name" value="Chromo_domain"/>
</dbReference>
<feature type="domain" description="Chromo" evidence="1">
    <location>
        <begin position="382"/>
        <end position="436"/>
    </location>
</feature>
<dbReference type="Pfam" id="PF00385">
    <property type="entry name" value="Chromo"/>
    <property type="match status" value="1"/>
</dbReference>
<comment type="caution">
    <text evidence="2">The sequence shown here is derived from an EMBL/GenBank/DDBJ whole genome shotgun (WGS) entry which is preliminary data.</text>
</comment>
<dbReference type="AlphaFoldDB" id="A0A2P4YB94"/>
<dbReference type="EMBL" id="NCKW01004208">
    <property type="protein sequence ID" value="POM74959.1"/>
    <property type="molecule type" value="Genomic_DNA"/>
</dbReference>
<dbReference type="CDD" id="cd00024">
    <property type="entry name" value="CD_CSD"/>
    <property type="match status" value="1"/>
</dbReference>
<dbReference type="PANTHER" id="PTHR37984:SF5">
    <property type="entry name" value="PROTEIN NYNRIN-LIKE"/>
    <property type="match status" value="1"/>
</dbReference>
<evidence type="ECO:0000313" key="3">
    <source>
        <dbReference type="Proteomes" id="UP000237271"/>
    </source>
</evidence>
<dbReference type="Gene3D" id="2.40.50.40">
    <property type="match status" value="1"/>
</dbReference>
<dbReference type="InterPro" id="IPR041588">
    <property type="entry name" value="Integrase_H2C2"/>
</dbReference>
<dbReference type="Pfam" id="PF17921">
    <property type="entry name" value="Integrase_H2C2"/>
    <property type="match status" value="1"/>
</dbReference>
<evidence type="ECO:0000313" key="2">
    <source>
        <dbReference type="EMBL" id="POM74959.1"/>
    </source>
</evidence>
<dbReference type="OrthoDB" id="101303at2759"/>
<reference evidence="2 3" key="1">
    <citation type="journal article" date="2017" name="Genome Biol. Evol.">
        <title>Phytophthora megakarya and P. palmivora, closely related causal agents of cacao black pod rot, underwent increases in genome sizes and gene numbers by different mechanisms.</title>
        <authorList>
            <person name="Ali S.S."/>
            <person name="Shao J."/>
            <person name="Lary D.J."/>
            <person name="Kronmiller B."/>
            <person name="Shen D."/>
            <person name="Strem M.D."/>
            <person name="Amoako-Attah I."/>
            <person name="Akrofi A.Y."/>
            <person name="Begoude B.A."/>
            <person name="Ten Hoopen G.M."/>
            <person name="Coulibaly K."/>
            <person name="Kebe B.I."/>
            <person name="Melnick R.L."/>
            <person name="Guiltinan M.J."/>
            <person name="Tyler B.M."/>
            <person name="Meinhardt L.W."/>
            <person name="Bailey B.A."/>
        </authorList>
    </citation>
    <scope>NUCLEOTIDE SEQUENCE [LARGE SCALE GENOMIC DNA]</scope>
    <source>
        <strain evidence="3">sbr112.9</strain>
    </source>
</reference>
<dbReference type="InterPro" id="IPR016197">
    <property type="entry name" value="Chromo-like_dom_sf"/>
</dbReference>
<evidence type="ECO:0000259" key="1">
    <source>
        <dbReference type="PROSITE" id="PS50013"/>
    </source>
</evidence>
<dbReference type="PANTHER" id="PTHR37984">
    <property type="entry name" value="PROTEIN CBG26694"/>
    <property type="match status" value="1"/>
</dbReference>
<sequence>MDRELAVIPAISPTTDEMRIEDEDKQNTITLNRLNEVLVAKRADQAAQITAVVTRSGSRSTIRTASDPQSLREEIVRDLRIDRIRQAQDEEAWISGLKKYLNGDLQDLTQQEEAKSYANLAADYDLDHHDLLFYCPSTRPTDEDRDKLMRLVIPETLHQDVLHHYHVSLEGGHQGIGRTYQRIRDHFHWRGLYKSVQRYVGECVDCETGKSKPRIQGESTLEAVIPVGSTRRHDRDPRRWRYQIQRYYQRVREQVNQRLREAISDRADLHNQEIRPHQIEVGSRVWLYLDRVKEGYAKKLAHLWHGPFRIVEKVGEHAVKLEIAGSGYHIFPTVHVNKLKLVKEYPDRPLMRLNVESQDRLDFDEDLLPGDSWIQDRDPDEYEVEKITDMRSGRRTRYGRIHREFLVHWRGYDDPTWVDETDLNCGALLHEFLRDRTNRNRFGVMQSHEEL</sequence>
<accession>A0A2P4YB94</accession>
<name>A0A2P4YB94_9STRA</name>
<organism evidence="2 3">
    <name type="scientific">Phytophthora palmivora</name>
    <dbReference type="NCBI Taxonomy" id="4796"/>
    <lineage>
        <taxon>Eukaryota</taxon>
        <taxon>Sar</taxon>
        <taxon>Stramenopiles</taxon>
        <taxon>Oomycota</taxon>
        <taxon>Peronosporomycetes</taxon>
        <taxon>Peronosporales</taxon>
        <taxon>Peronosporaceae</taxon>
        <taxon>Phytophthora</taxon>
    </lineage>
</organism>